<name>A0ABW1WZK2_9ACTN</name>
<protein>
    <submittedName>
        <fullName evidence="2">DUF58 domain-containing protein</fullName>
    </submittedName>
</protein>
<dbReference type="PANTHER" id="PTHR33608">
    <property type="entry name" value="BLL2464 PROTEIN"/>
    <property type="match status" value="1"/>
</dbReference>
<dbReference type="EMBL" id="JBHSUA010000015">
    <property type="protein sequence ID" value="MFC6396660.1"/>
    <property type="molecule type" value="Genomic_DNA"/>
</dbReference>
<reference evidence="3" key="1">
    <citation type="journal article" date="2019" name="Int. J. Syst. Evol. Microbiol.">
        <title>The Global Catalogue of Microorganisms (GCM) 10K type strain sequencing project: providing services to taxonomists for standard genome sequencing and annotation.</title>
        <authorList>
            <consortium name="The Broad Institute Genomics Platform"/>
            <consortium name="The Broad Institute Genome Sequencing Center for Infectious Disease"/>
            <person name="Wu L."/>
            <person name="Ma J."/>
        </authorList>
    </citation>
    <scope>NUCLEOTIDE SEQUENCE [LARGE SCALE GENOMIC DNA]</scope>
    <source>
        <strain evidence="3">CGMCC 1.15277</strain>
    </source>
</reference>
<dbReference type="PANTHER" id="PTHR33608:SF14">
    <property type="entry name" value="POSSIBLE CONSERVED SECRETED PROTEIN"/>
    <property type="match status" value="1"/>
</dbReference>
<dbReference type="RefSeq" id="WP_343884356.1">
    <property type="nucleotide sequence ID" value="NZ_BAAAKI010000001.1"/>
</dbReference>
<proteinExistence type="predicted"/>
<feature type="domain" description="DUF58" evidence="1">
    <location>
        <begin position="200"/>
        <end position="304"/>
    </location>
</feature>
<evidence type="ECO:0000259" key="1">
    <source>
        <dbReference type="Pfam" id="PF01882"/>
    </source>
</evidence>
<sequence length="438" mass="47140">MTSTPMRTTVRPRTLDWRPTPALVASVALASAFALVGIVLARPQLLALALAFAVPAVRGLWVRGRCTGSAAITQSATELQEGQAVTVGVRVTGASATISSLAWTPAALEETRPASGSATGLAPQIEVEPRQWGRHLLGPVVASVEDQSGLWRATLPPEKIPLRVRPKASRMVGGSGVNAPVGLNGAHVSSVRGEGTEIADVREYRPGDRMRRVVWRLSARSEGDDLHVVESRTERDTDVLVVLDTLNPAQEVGPEPESSLDVGMRAATALADHYLGFGDRVGVHDLGWRIGDLPARSGPRQAMVFTELVSCAARGPLDGRRPLRRTPVQPPGTLCFVCTPLLDDEVLTEIGRLRSMGCEVVVIDTLPEHIASTVPGQRRDAETRRLVQAWELRRLFRDDVLDGLARHGVPVTSWRGPTSLAGVLLAMEQSGRPRLARR</sequence>
<dbReference type="InterPro" id="IPR002881">
    <property type="entry name" value="DUF58"/>
</dbReference>
<keyword evidence="3" id="KW-1185">Reference proteome</keyword>
<dbReference type="Pfam" id="PF01882">
    <property type="entry name" value="DUF58"/>
    <property type="match status" value="1"/>
</dbReference>
<comment type="caution">
    <text evidence="2">The sequence shown here is derived from an EMBL/GenBank/DDBJ whole genome shotgun (WGS) entry which is preliminary data.</text>
</comment>
<gene>
    <name evidence="2" type="ORF">ACFP57_06625</name>
</gene>
<evidence type="ECO:0000313" key="3">
    <source>
        <dbReference type="Proteomes" id="UP001596266"/>
    </source>
</evidence>
<organism evidence="2 3">
    <name type="scientific">Luteococcus sanguinis</name>
    <dbReference type="NCBI Taxonomy" id="174038"/>
    <lineage>
        <taxon>Bacteria</taxon>
        <taxon>Bacillati</taxon>
        <taxon>Actinomycetota</taxon>
        <taxon>Actinomycetes</taxon>
        <taxon>Propionibacteriales</taxon>
        <taxon>Propionibacteriaceae</taxon>
        <taxon>Luteococcus</taxon>
    </lineage>
</organism>
<evidence type="ECO:0000313" key="2">
    <source>
        <dbReference type="EMBL" id="MFC6396660.1"/>
    </source>
</evidence>
<accession>A0ABW1WZK2</accession>
<dbReference type="Proteomes" id="UP001596266">
    <property type="component" value="Unassembled WGS sequence"/>
</dbReference>